<dbReference type="InterPro" id="IPR020084">
    <property type="entry name" value="NUDIX_hydrolase_CS"/>
</dbReference>
<evidence type="ECO:0000259" key="3">
    <source>
        <dbReference type="PROSITE" id="PS51462"/>
    </source>
</evidence>
<dbReference type="PROSITE" id="PS00893">
    <property type="entry name" value="NUDIX_BOX"/>
    <property type="match status" value="1"/>
</dbReference>
<reference evidence="4 5" key="1">
    <citation type="submission" date="2017-10" db="EMBL/GenBank/DDBJ databases">
        <title>Sequencing the genomes of 1000 actinobacteria strains.</title>
        <authorList>
            <person name="Klenk H.-P."/>
        </authorList>
    </citation>
    <scope>NUCLEOTIDE SEQUENCE [LARGE SCALE GENOMIC DNA]</scope>
    <source>
        <strain evidence="4 5">DSM 21838</strain>
    </source>
</reference>
<dbReference type="EMBL" id="PDJI01000004">
    <property type="protein sequence ID" value="PFG39259.1"/>
    <property type="molecule type" value="Genomic_DNA"/>
</dbReference>
<accession>A0A2A9EM13</accession>
<evidence type="ECO:0000256" key="2">
    <source>
        <dbReference type="ARBA" id="ARBA00022801"/>
    </source>
</evidence>
<dbReference type="PANTHER" id="PTHR43046">
    <property type="entry name" value="GDP-MANNOSE MANNOSYL HYDROLASE"/>
    <property type="match status" value="1"/>
</dbReference>
<dbReference type="SUPFAM" id="SSF55811">
    <property type="entry name" value="Nudix"/>
    <property type="match status" value="1"/>
</dbReference>
<dbReference type="CDD" id="cd18879">
    <property type="entry name" value="NUDIX_Hydrolase"/>
    <property type="match status" value="1"/>
</dbReference>
<dbReference type="OrthoDB" id="9814308at2"/>
<dbReference type="PROSITE" id="PS51462">
    <property type="entry name" value="NUDIX"/>
    <property type="match status" value="1"/>
</dbReference>
<proteinExistence type="predicted"/>
<dbReference type="Pfam" id="PF00293">
    <property type="entry name" value="NUDIX"/>
    <property type="match status" value="1"/>
</dbReference>
<dbReference type="GO" id="GO:0016787">
    <property type="term" value="F:hydrolase activity"/>
    <property type="evidence" value="ECO:0007669"/>
    <property type="project" value="UniProtKB-KW"/>
</dbReference>
<organism evidence="4 5">
    <name type="scientific">Georgenia soli</name>
    <dbReference type="NCBI Taxonomy" id="638953"/>
    <lineage>
        <taxon>Bacteria</taxon>
        <taxon>Bacillati</taxon>
        <taxon>Actinomycetota</taxon>
        <taxon>Actinomycetes</taxon>
        <taxon>Micrococcales</taxon>
        <taxon>Bogoriellaceae</taxon>
        <taxon>Georgenia</taxon>
    </lineage>
</organism>
<feature type="domain" description="Nudix hydrolase" evidence="3">
    <location>
        <begin position="19"/>
        <end position="149"/>
    </location>
</feature>
<comment type="caution">
    <text evidence="4">The sequence shown here is derived from an EMBL/GenBank/DDBJ whole genome shotgun (WGS) entry which is preliminary data.</text>
</comment>
<dbReference type="PANTHER" id="PTHR43046:SF16">
    <property type="entry name" value="ADP-RIBOSE PYROPHOSPHATASE YJHB-RELATED"/>
    <property type="match status" value="1"/>
</dbReference>
<gene>
    <name evidence="4" type="ORF">ATJ97_1758</name>
</gene>
<dbReference type="InterPro" id="IPR015797">
    <property type="entry name" value="NUDIX_hydrolase-like_dom_sf"/>
</dbReference>
<dbReference type="InterPro" id="IPR000086">
    <property type="entry name" value="NUDIX_hydrolase_dom"/>
</dbReference>
<dbReference type="RefSeq" id="WP_098483394.1">
    <property type="nucleotide sequence ID" value="NZ_PDJI01000004.1"/>
</dbReference>
<sequence>MPVPPFITALRARIGHDLLWLPGVTGVVLDDDDRLLLGRRADNGLWALISGILEPGEEPAQGLVREIAEETGVRAEVVALTSVGSGDRVTYPNGDVSQYLDLTFLCRHVDGEAFVADDESTEVGWFGLDRLPERMTASSRHRLAATLAYRDDPTAGPAFTR</sequence>
<dbReference type="Proteomes" id="UP000222106">
    <property type="component" value="Unassembled WGS sequence"/>
</dbReference>
<keyword evidence="5" id="KW-1185">Reference proteome</keyword>
<protein>
    <submittedName>
        <fullName evidence="4">ADP-ribose pyrophosphatase YjhB (NUDIX family)</fullName>
    </submittedName>
</protein>
<evidence type="ECO:0000256" key="1">
    <source>
        <dbReference type="ARBA" id="ARBA00001946"/>
    </source>
</evidence>
<keyword evidence="2" id="KW-0378">Hydrolase</keyword>
<evidence type="ECO:0000313" key="4">
    <source>
        <dbReference type="EMBL" id="PFG39259.1"/>
    </source>
</evidence>
<dbReference type="AlphaFoldDB" id="A0A2A9EM13"/>
<name>A0A2A9EM13_9MICO</name>
<comment type="cofactor">
    <cofactor evidence="1">
        <name>Mg(2+)</name>
        <dbReference type="ChEBI" id="CHEBI:18420"/>
    </cofactor>
</comment>
<evidence type="ECO:0000313" key="5">
    <source>
        <dbReference type="Proteomes" id="UP000222106"/>
    </source>
</evidence>
<dbReference type="Gene3D" id="3.90.79.10">
    <property type="entry name" value="Nucleoside Triphosphate Pyrophosphohydrolase"/>
    <property type="match status" value="1"/>
</dbReference>